<dbReference type="SUPFAM" id="SSF46955">
    <property type="entry name" value="Putative DNA-binding domain"/>
    <property type="match status" value="1"/>
</dbReference>
<accession>A0ABV3LKE3</accession>
<dbReference type="InterPro" id="IPR010093">
    <property type="entry name" value="SinI_DNA-bd"/>
</dbReference>
<dbReference type="Gene3D" id="1.10.238.160">
    <property type="match status" value="1"/>
</dbReference>
<evidence type="ECO:0000259" key="1">
    <source>
        <dbReference type="Pfam" id="PF12728"/>
    </source>
</evidence>
<evidence type="ECO:0000313" key="3">
    <source>
        <dbReference type="Proteomes" id="UP001553715"/>
    </source>
</evidence>
<protein>
    <submittedName>
        <fullName evidence="2">Helix-turn-helix domain-containing protein</fullName>
    </submittedName>
</protein>
<dbReference type="InterPro" id="IPR009061">
    <property type="entry name" value="DNA-bd_dom_put_sf"/>
</dbReference>
<dbReference type="Pfam" id="PF12728">
    <property type="entry name" value="HTH_17"/>
    <property type="match status" value="1"/>
</dbReference>
<dbReference type="Proteomes" id="UP001553715">
    <property type="component" value="Unassembled WGS sequence"/>
</dbReference>
<name>A0ABV3LKE3_9MICO</name>
<keyword evidence="3" id="KW-1185">Reference proteome</keyword>
<evidence type="ECO:0000313" key="2">
    <source>
        <dbReference type="EMBL" id="MEW1976256.1"/>
    </source>
</evidence>
<feature type="domain" description="Helix-turn-helix" evidence="1">
    <location>
        <begin position="27"/>
        <end position="77"/>
    </location>
</feature>
<organism evidence="2 3">
    <name type="scientific">Microbacterium profundi</name>
    <dbReference type="NCBI Taxonomy" id="450380"/>
    <lineage>
        <taxon>Bacteria</taxon>
        <taxon>Bacillati</taxon>
        <taxon>Actinomycetota</taxon>
        <taxon>Actinomycetes</taxon>
        <taxon>Micrococcales</taxon>
        <taxon>Microbacteriaceae</taxon>
        <taxon>Microbacterium</taxon>
    </lineage>
</organism>
<gene>
    <name evidence="2" type="ORF">AB0301_14440</name>
</gene>
<sequence>MTTETAHRTPPIEDQIGGRHVSDLPDLLTIDELSNYLQVPKQTIYYWQKIGSGPKPFKLGKHLRWNKRALLDWLHQREVA</sequence>
<dbReference type="RefSeq" id="WP_052167065.1">
    <property type="nucleotide sequence ID" value="NZ_JAJVKR010000025.1"/>
</dbReference>
<comment type="caution">
    <text evidence="2">The sequence shown here is derived from an EMBL/GenBank/DDBJ whole genome shotgun (WGS) entry which is preliminary data.</text>
</comment>
<dbReference type="EMBL" id="JBFBMH010000026">
    <property type="protein sequence ID" value="MEW1976256.1"/>
    <property type="molecule type" value="Genomic_DNA"/>
</dbReference>
<reference evidence="2 3" key="1">
    <citation type="submission" date="2024-06" db="EMBL/GenBank/DDBJ databases">
        <title>The Natural Products Discovery Center: Release of the First 8490 Sequenced Strains for Exploring Actinobacteria Biosynthetic Diversity.</title>
        <authorList>
            <person name="Kalkreuter E."/>
            <person name="Kautsar S.A."/>
            <person name="Yang D."/>
            <person name="Bader C.D."/>
            <person name="Teijaro C.N."/>
            <person name="Fluegel L."/>
            <person name="Davis C.M."/>
            <person name="Simpson J.R."/>
            <person name="Lauterbach L."/>
            <person name="Steele A.D."/>
            <person name="Gui C."/>
            <person name="Meng S."/>
            <person name="Li G."/>
            <person name="Viehrig K."/>
            <person name="Ye F."/>
            <person name="Su P."/>
            <person name="Kiefer A.F."/>
            <person name="Nichols A."/>
            <person name="Cepeda A.J."/>
            <person name="Yan W."/>
            <person name="Fan B."/>
            <person name="Jiang Y."/>
            <person name="Adhikari A."/>
            <person name="Zheng C.-J."/>
            <person name="Schuster L."/>
            <person name="Cowan T.M."/>
            <person name="Smanski M.J."/>
            <person name="Chevrette M.G."/>
            <person name="De Carvalho L.P.S."/>
            <person name="Shen B."/>
        </authorList>
    </citation>
    <scope>NUCLEOTIDE SEQUENCE [LARGE SCALE GENOMIC DNA]</scope>
    <source>
        <strain evidence="2 3">NPDC077434</strain>
    </source>
</reference>
<dbReference type="NCBIfam" id="TIGR01764">
    <property type="entry name" value="excise"/>
    <property type="match status" value="1"/>
</dbReference>
<dbReference type="InterPro" id="IPR041657">
    <property type="entry name" value="HTH_17"/>
</dbReference>
<proteinExistence type="predicted"/>